<dbReference type="PROSITE" id="PS50928">
    <property type="entry name" value="ABC_TM1"/>
    <property type="match status" value="1"/>
</dbReference>
<evidence type="ECO:0000256" key="7">
    <source>
        <dbReference type="RuleBase" id="RU363032"/>
    </source>
</evidence>
<evidence type="ECO:0000313" key="10">
    <source>
        <dbReference type="Proteomes" id="UP001172756"/>
    </source>
</evidence>
<feature type="transmembrane region" description="Helical" evidence="7">
    <location>
        <begin position="117"/>
        <end position="136"/>
    </location>
</feature>
<dbReference type="EMBL" id="JAUHQB010000001">
    <property type="protein sequence ID" value="MDN4482294.1"/>
    <property type="molecule type" value="Genomic_DNA"/>
</dbReference>
<keyword evidence="2 7" id="KW-0813">Transport</keyword>
<dbReference type="InterPro" id="IPR000515">
    <property type="entry name" value="MetI-like"/>
</dbReference>
<dbReference type="PANTHER" id="PTHR30193">
    <property type="entry name" value="ABC TRANSPORTER PERMEASE PROTEIN"/>
    <property type="match status" value="1"/>
</dbReference>
<feature type="transmembrane region" description="Helical" evidence="7">
    <location>
        <begin position="84"/>
        <end position="105"/>
    </location>
</feature>
<evidence type="ECO:0000256" key="5">
    <source>
        <dbReference type="ARBA" id="ARBA00022989"/>
    </source>
</evidence>
<feature type="transmembrane region" description="Helical" evidence="7">
    <location>
        <begin position="270"/>
        <end position="290"/>
    </location>
</feature>
<comment type="subcellular location">
    <subcellularLocation>
        <location evidence="1 7">Cell membrane</location>
        <topology evidence="1 7">Multi-pass membrane protein</topology>
    </subcellularLocation>
</comment>
<protein>
    <submittedName>
        <fullName evidence="9">Sugar ABC transporter permease</fullName>
    </submittedName>
</protein>
<dbReference type="GO" id="GO:0055085">
    <property type="term" value="P:transmembrane transport"/>
    <property type="evidence" value="ECO:0007669"/>
    <property type="project" value="InterPro"/>
</dbReference>
<dbReference type="InterPro" id="IPR035906">
    <property type="entry name" value="MetI-like_sf"/>
</dbReference>
<dbReference type="Pfam" id="PF00528">
    <property type="entry name" value="BPD_transp_1"/>
    <property type="match status" value="1"/>
</dbReference>
<proteinExistence type="inferred from homology"/>
<dbReference type="GO" id="GO:0005886">
    <property type="term" value="C:plasma membrane"/>
    <property type="evidence" value="ECO:0007669"/>
    <property type="project" value="UniProtKB-SubCell"/>
</dbReference>
<feature type="transmembrane region" description="Helical" evidence="7">
    <location>
        <begin position="218"/>
        <end position="238"/>
    </location>
</feature>
<organism evidence="9 10">
    <name type="scientific">Demequina lignilytica</name>
    <dbReference type="NCBI Taxonomy" id="3051663"/>
    <lineage>
        <taxon>Bacteria</taxon>
        <taxon>Bacillati</taxon>
        <taxon>Actinomycetota</taxon>
        <taxon>Actinomycetes</taxon>
        <taxon>Micrococcales</taxon>
        <taxon>Demequinaceae</taxon>
        <taxon>Demequina</taxon>
    </lineage>
</organism>
<evidence type="ECO:0000313" key="9">
    <source>
        <dbReference type="EMBL" id="MDN4482294.1"/>
    </source>
</evidence>
<dbReference type="RefSeq" id="WP_301159654.1">
    <property type="nucleotide sequence ID" value="NZ_JAUHQB010000001.1"/>
</dbReference>
<keyword evidence="4 7" id="KW-0812">Transmembrane</keyword>
<gene>
    <name evidence="9" type="ORF">QQ002_01915</name>
</gene>
<dbReference type="Proteomes" id="UP001172756">
    <property type="component" value="Unassembled WGS sequence"/>
</dbReference>
<feature type="transmembrane region" description="Helical" evidence="7">
    <location>
        <begin position="20"/>
        <end position="40"/>
    </location>
</feature>
<name>A0AB35MEU7_9MICO</name>
<keyword evidence="5 7" id="KW-1133">Transmembrane helix</keyword>
<dbReference type="Gene3D" id="1.10.3720.10">
    <property type="entry name" value="MetI-like"/>
    <property type="match status" value="1"/>
</dbReference>
<dbReference type="InterPro" id="IPR051393">
    <property type="entry name" value="ABC_transporter_permease"/>
</dbReference>
<dbReference type="PANTHER" id="PTHR30193:SF41">
    <property type="entry name" value="DIACETYLCHITOBIOSE UPTAKE SYSTEM PERMEASE PROTEIN NGCF"/>
    <property type="match status" value="1"/>
</dbReference>
<comment type="caution">
    <text evidence="9">The sequence shown here is derived from an EMBL/GenBank/DDBJ whole genome shotgun (WGS) entry which is preliminary data.</text>
</comment>
<evidence type="ECO:0000256" key="1">
    <source>
        <dbReference type="ARBA" id="ARBA00004651"/>
    </source>
</evidence>
<evidence type="ECO:0000259" key="8">
    <source>
        <dbReference type="PROSITE" id="PS50928"/>
    </source>
</evidence>
<reference evidence="9 10" key="1">
    <citation type="submission" date="2023-06" db="EMBL/GenBank/DDBJ databases">
        <title>SYSU T0a273.</title>
        <authorList>
            <person name="Gao L."/>
            <person name="Fang B.-Z."/>
            <person name="Li W.-J."/>
        </authorList>
    </citation>
    <scope>NUCLEOTIDE SEQUENCE [LARGE SCALE GENOMIC DNA]</scope>
    <source>
        <strain evidence="9 10">SYSU T0a273</strain>
    </source>
</reference>
<evidence type="ECO:0000256" key="3">
    <source>
        <dbReference type="ARBA" id="ARBA00022475"/>
    </source>
</evidence>
<dbReference type="CDD" id="cd06261">
    <property type="entry name" value="TM_PBP2"/>
    <property type="match status" value="1"/>
</dbReference>
<evidence type="ECO:0000256" key="2">
    <source>
        <dbReference type="ARBA" id="ARBA00022448"/>
    </source>
</evidence>
<evidence type="ECO:0000256" key="6">
    <source>
        <dbReference type="ARBA" id="ARBA00023136"/>
    </source>
</evidence>
<feature type="transmembrane region" description="Helical" evidence="7">
    <location>
        <begin position="178"/>
        <end position="197"/>
    </location>
</feature>
<feature type="domain" description="ABC transmembrane type-1" evidence="8">
    <location>
        <begin position="80"/>
        <end position="291"/>
    </location>
</feature>
<keyword evidence="3" id="KW-1003">Cell membrane</keyword>
<keyword evidence="6 7" id="KW-0472">Membrane</keyword>
<accession>A0AB35MEU7</accession>
<dbReference type="SUPFAM" id="SSF161098">
    <property type="entry name" value="MetI-like"/>
    <property type="match status" value="1"/>
</dbReference>
<evidence type="ECO:0000256" key="4">
    <source>
        <dbReference type="ARBA" id="ARBA00022692"/>
    </source>
</evidence>
<comment type="similarity">
    <text evidence="7">Belongs to the binding-protein-dependent transport system permease family.</text>
</comment>
<sequence length="304" mass="33749">MPLTGTPRRKAKVSRKRGQLVPALLFLLPALLGFIAFFAWPAVRGIYLSFTDYNLLSDPEWIGLENYQSIGGDPVFWRSMVVTLQYVLINIVVQTIAALGLAVLLHRFTKSMVIRGVVMLPYLIANVIVALVWYWLADYNLGLINSALDAIGLDRIGFFGDQQYAMTTIALVNVWRHLGYTTLLIFAGLQAIPGDVYEAAAVDGAGEWRVFRSITMPLLRPVLAFVLVVTVVGSFQIFDTIAVTTQGGPVDATNAITYYIYDRAFTRFDFGYASALSVILMIILAVIALVQMRVLRANQSDLER</sequence>
<dbReference type="AlphaFoldDB" id="A0AB35MEU7"/>